<dbReference type="RefSeq" id="WP_203658452.1">
    <property type="nucleotide sequence ID" value="NZ_BAAAZM010000013.1"/>
</dbReference>
<feature type="domain" description="Methyltransferase type 11" evidence="2">
    <location>
        <begin position="50"/>
        <end position="148"/>
    </location>
</feature>
<dbReference type="EMBL" id="BOMB01000019">
    <property type="protein sequence ID" value="GID12474.1"/>
    <property type="molecule type" value="Genomic_DNA"/>
</dbReference>
<dbReference type="InterPro" id="IPR013216">
    <property type="entry name" value="Methyltransf_11"/>
</dbReference>
<accession>A0A8J3J9B7</accession>
<organism evidence="3 4">
    <name type="scientific">Actinocatenispora rupis</name>
    <dbReference type="NCBI Taxonomy" id="519421"/>
    <lineage>
        <taxon>Bacteria</taxon>
        <taxon>Bacillati</taxon>
        <taxon>Actinomycetota</taxon>
        <taxon>Actinomycetes</taxon>
        <taxon>Micromonosporales</taxon>
        <taxon>Micromonosporaceae</taxon>
        <taxon>Actinocatenispora</taxon>
    </lineage>
</organism>
<protein>
    <recommendedName>
        <fullName evidence="2">Methyltransferase type 11 domain-containing protein</fullName>
    </recommendedName>
</protein>
<reference evidence="3" key="1">
    <citation type="submission" date="2021-01" db="EMBL/GenBank/DDBJ databases">
        <title>Whole genome shotgun sequence of Actinocatenispora rupis NBRC 107355.</title>
        <authorList>
            <person name="Komaki H."/>
            <person name="Tamura T."/>
        </authorList>
    </citation>
    <scope>NUCLEOTIDE SEQUENCE</scope>
    <source>
        <strain evidence="3">NBRC 107355</strain>
    </source>
</reference>
<keyword evidence="1" id="KW-0808">Transferase</keyword>
<gene>
    <name evidence="3" type="ORF">Aru02nite_33630</name>
</gene>
<dbReference type="Gene3D" id="3.40.50.150">
    <property type="entry name" value="Vaccinia Virus protein VP39"/>
    <property type="match status" value="1"/>
</dbReference>
<evidence type="ECO:0000259" key="2">
    <source>
        <dbReference type="Pfam" id="PF08241"/>
    </source>
</evidence>
<dbReference type="PANTHER" id="PTHR43861:SF3">
    <property type="entry name" value="PUTATIVE (AFU_ORTHOLOGUE AFUA_2G14390)-RELATED"/>
    <property type="match status" value="1"/>
</dbReference>
<keyword evidence="4" id="KW-1185">Reference proteome</keyword>
<evidence type="ECO:0000313" key="3">
    <source>
        <dbReference type="EMBL" id="GID12474.1"/>
    </source>
</evidence>
<dbReference type="AlphaFoldDB" id="A0A8J3J9B7"/>
<dbReference type="GO" id="GO:0008757">
    <property type="term" value="F:S-adenosylmethionine-dependent methyltransferase activity"/>
    <property type="evidence" value="ECO:0007669"/>
    <property type="project" value="InterPro"/>
</dbReference>
<dbReference type="CDD" id="cd02440">
    <property type="entry name" value="AdoMet_MTases"/>
    <property type="match status" value="1"/>
</dbReference>
<dbReference type="PANTHER" id="PTHR43861">
    <property type="entry name" value="TRANS-ACONITATE 2-METHYLTRANSFERASE-RELATED"/>
    <property type="match status" value="1"/>
</dbReference>
<evidence type="ECO:0000313" key="4">
    <source>
        <dbReference type="Proteomes" id="UP000612808"/>
    </source>
</evidence>
<dbReference type="Proteomes" id="UP000612808">
    <property type="component" value="Unassembled WGS sequence"/>
</dbReference>
<proteinExistence type="predicted"/>
<dbReference type="Pfam" id="PF08241">
    <property type="entry name" value="Methyltransf_11"/>
    <property type="match status" value="1"/>
</dbReference>
<dbReference type="InterPro" id="IPR029063">
    <property type="entry name" value="SAM-dependent_MTases_sf"/>
</dbReference>
<comment type="caution">
    <text evidence="3">The sequence shown here is derived from an EMBL/GenBank/DDBJ whole genome shotgun (WGS) entry which is preliminary data.</text>
</comment>
<dbReference type="SUPFAM" id="SSF53335">
    <property type="entry name" value="S-adenosyl-L-methionine-dependent methyltransferases"/>
    <property type="match status" value="1"/>
</dbReference>
<sequence length="259" mass="27902">MATAVDLSVSADTDPYGRVAGLYDLLHIGPGSPELVRFFADRAPSGGRALEIGPGTGRMTLAVAEHVDRLYCLERSASMRAVLYTKLAARPELRDRVTVLDAASPDVPFDRPFDYVYLAAVLEHVPHDARRDFFGALAGQLAPGGVLATDMVHDEPVPDQPEREVREAWQGDCRYTLSSAASPLGPGLALVRHVYRTWYRGEVVATDTVQRRHFLHHPDDVLADLAAVGLSPVDGSAVTGPDSPLADKGTLVARRTDAG</sequence>
<name>A0A8J3J9B7_9ACTN</name>
<evidence type="ECO:0000256" key="1">
    <source>
        <dbReference type="ARBA" id="ARBA00022679"/>
    </source>
</evidence>